<evidence type="ECO:0000259" key="6">
    <source>
        <dbReference type="PROSITE" id="PS51352"/>
    </source>
</evidence>
<evidence type="ECO:0000256" key="4">
    <source>
        <dbReference type="ARBA" id="ARBA00023284"/>
    </source>
</evidence>
<dbReference type="PROSITE" id="PS51352">
    <property type="entry name" value="THIOREDOXIN_2"/>
    <property type="match status" value="1"/>
</dbReference>
<evidence type="ECO:0000256" key="2">
    <source>
        <dbReference type="ARBA" id="ARBA00022748"/>
    </source>
</evidence>
<keyword evidence="8" id="KW-1185">Reference proteome</keyword>
<dbReference type="EMBL" id="JBEVCJ010000042">
    <property type="protein sequence ID" value="MET1257270.1"/>
    <property type="molecule type" value="Genomic_DNA"/>
</dbReference>
<dbReference type="InterPro" id="IPR050553">
    <property type="entry name" value="Thioredoxin_ResA/DsbE_sf"/>
</dbReference>
<dbReference type="CDD" id="cd02966">
    <property type="entry name" value="TlpA_like_family"/>
    <property type="match status" value="1"/>
</dbReference>
<reference evidence="7 8" key="1">
    <citation type="submission" date="2024-06" db="EMBL/GenBank/DDBJ databases">
        <authorList>
            <person name="Li F."/>
        </authorList>
    </citation>
    <scope>NUCLEOTIDE SEQUENCE [LARGE SCALE GENOMIC DNA]</scope>
    <source>
        <strain evidence="7 8">GXAS 311</strain>
    </source>
</reference>
<keyword evidence="2" id="KW-0201">Cytochrome c-type biogenesis</keyword>
<dbReference type="Gene3D" id="3.40.30.10">
    <property type="entry name" value="Glutaredoxin"/>
    <property type="match status" value="1"/>
</dbReference>
<keyword evidence="5" id="KW-0732">Signal</keyword>
<dbReference type="InterPro" id="IPR000866">
    <property type="entry name" value="AhpC/TSA"/>
</dbReference>
<evidence type="ECO:0000313" key="7">
    <source>
        <dbReference type="EMBL" id="MET1257270.1"/>
    </source>
</evidence>
<dbReference type="RefSeq" id="WP_353897854.1">
    <property type="nucleotide sequence ID" value="NZ_JBEVCJ010000042.1"/>
</dbReference>
<evidence type="ECO:0000313" key="8">
    <source>
        <dbReference type="Proteomes" id="UP001548189"/>
    </source>
</evidence>
<keyword evidence="3" id="KW-1015">Disulfide bond</keyword>
<protein>
    <submittedName>
        <fullName evidence="7">TlpA disulfide reductase family protein</fullName>
    </submittedName>
</protein>
<feature type="chain" id="PRO_5045335305" evidence="5">
    <location>
        <begin position="24"/>
        <end position="186"/>
    </location>
</feature>
<comment type="caution">
    <text evidence="7">The sequence shown here is derived from an EMBL/GenBank/DDBJ whole genome shotgun (WGS) entry which is preliminary data.</text>
</comment>
<dbReference type="PANTHER" id="PTHR42852:SF6">
    <property type="entry name" value="THIOL:DISULFIDE INTERCHANGE PROTEIN DSBE"/>
    <property type="match status" value="1"/>
</dbReference>
<comment type="subcellular location">
    <subcellularLocation>
        <location evidence="1">Cell envelope</location>
    </subcellularLocation>
</comment>
<evidence type="ECO:0000256" key="1">
    <source>
        <dbReference type="ARBA" id="ARBA00004196"/>
    </source>
</evidence>
<sequence>MNKLQINLIIFFLLFGVTTIPNAEEDTPGEGAVAPDFQITQMDGTTFKLSDFKGEKPVYLIFWNTWCTFCMKKIPHLQRTYQEFNKDIQVIAINTSLKDSFEQASEFKQRFAIEYPLAFDHGKKVTDLYGVWGTPTEFIIDINGTILHRDNVPLDITNHLEKWRSSENIEVVAKPNTSCQQNLKTC</sequence>
<proteinExistence type="predicted"/>
<organism evidence="7 8">
    <name type="scientific">Aliikangiella maris</name>
    <dbReference type="NCBI Taxonomy" id="3162458"/>
    <lineage>
        <taxon>Bacteria</taxon>
        <taxon>Pseudomonadati</taxon>
        <taxon>Pseudomonadota</taxon>
        <taxon>Gammaproteobacteria</taxon>
        <taxon>Oceanospirillales</taxon>
        <taxon>Pleioneaceae</taxon>
        <taxon>Aliikangiella</taxon>
    </lineage>
</organism>
<dbReference type="InterPro" id="IPR036249">
    <property type="entry name" value="Thioredoxin-like_sf"/>
</dbReference>
<name>A0ABV2BZB2_9GAMM</name>
<evidence type="ECO:0000256" key="3">
    <source>
        <dbReference type="ARBA" id="ARBA00023157"/>
    </source>
</evidence>
<dbReference type="Pfam" id="PF00578">
    <property type="entry name" value="AhpC-TSA"/>
    <property type="match status" value="1"/>
</dbReference>
<evidence type="ECO:0000256" key="5">
    <source>
        <dbReference type="SAM" id="SignalP"/>
    </source>
</evidence>
<keyword evidence="4" id="KW-0676">Redox-active center</keyword>
<dbReference type="PANTHER" id="PTHR42852">
    <property type="entry name" value="THIOL:DISULFIDE INTERCHANGE PROTEIN DSBE"/>
    <property type="match status" value="1"/>
</dbReference>
<accession>A0ABV2BZB2</accession>
<dbReference type="Proteomes" id="UP001548189">
    <property type="component" value="Unassembled WGS sequence"/>
</dbReference>
<feature type="signal peptide" evidence="5">
    <location>
        <begin position="1"/>
        <end position="23"/>
    </location>
</feature>
<gene>
    <name evidence="7" type="ORF">ABVT43_19150</name>
</gene>
<dbReference type="InterPro" id="IPR013766">
    <property type="entry name" value="Thioredoxin_domain"/>
</dbReference>
<feature type="domain" description="Thioredoxin" evidence="6">
    <location>
        <begin position="28"/>
        <end position="174"/>
    </location>
</feature>
<dbReference type="SUPFAM" id="SSF52833">
    <property type="entry name" value="Thioredoxin-like"/>
    <property type="match status" value="1"/>
</dbReference>